<proteinExistence type="inferred from homology"/>
<evidence type="ECO:0000256" key="4">
    <source>
        <dbReference type="ARBA" id="ARBA00022679"/>
    </source>
</evidence>
<dbReference type="CDD" id="cd02007">
    <property type="entry name" value="TPP_DXS"/>
    <property type="match status" value="1"/>
</dbReference>
<name>D5EEK0_AMICL</name>
<sequence length="621" mass="69057">MRILNKLTDYRDLKDMSRGALDFLCQDIREEIIRVVTKNGGHLASSLGAVELIVALLRQFNPLEDRIIFDVGHQAYAYKILTDRKDQFATLRQWGGISGFPKREESPCDHFNVGHSSTSLSAALGYCKARDIQNQKHHVVAVIGDGALLNGLSFEALNYTKDAHTKVIYILNDNKMSIGHRVGGFASHLAKLSSSQAYNSLKKYIKESCASIPQGQSIENVLAKFKDHIKSLVKPDNIFDELDINYWGPFDGHNIEEMETVLKMAKSYHKSVLIHVVTKKGKGLPCAEKHPDTYHGVPVNGFVKKTTGTSWSASATEVLCSMAEKDSRIVCLTAAMKNGTRLDEFALRFPDRFFDVGIAEEHMLTMAAGMAAGGLRPVVFIYSTFLQRAMDQLAHDIALQDLPVVIAVDRGGLVGEDGETHQGLFDIAWCKTIPNVNMLIPRDRIDLEKAFQFGLAHHKPTIIRYSRGIAPEAIIRHETTPALSPFQSEILMDGKEWTLIGMGATIDLCLKSRERAIEEGVPAPSVMDLRCAKPLDWTTLDKTLQKDNLVIILEEGYKFGGVGEAIASRSAEFAFKARVLPLGIPDLFVPHGTPAIQREYCGLTYQRVVNCYKEEAQRKSR</sequence>
<dbReference type="GO" id="GO:0019288">
    <property type="term" value="P:isopentenyl diphosphate biosynthetic process, methylerythritol 4-phosphate pathway"/>
    <property type="evidence" value="ECO:0007669"/>
    <property type="project" value="TreeGrafter"/>
</dbReference>
<gene>
    <name evidence="10" type="primary">dxs</name>
    <name evidence="12" type="ordered locus">Amico_0850</name>
</gene>
<comment type="pathway">
    <text evidence="1 10">Metabolic intermediate biosynthesis; 1-deoxy-D-xylulose 5-phosphate biosynthesis; 1-deoxy-D-xylulose 5-phosphate from D-glyceraldehyde 3-phosphate and pyruvate: step 1/1.</text>
</comment>
<comment type="similarity">
    <text evidence="2 10">Belongs to the transketolase family. DXPS subfamily.</text>
</comment>
<evidence type="ECO:0000313" key="12">
    <source>
        <dbReference type="EMBL" id="ADE56982.1"/>
    </source>
</evidence>
<organism evidence="12 13">
    <name type="scientific">Aminobacterium colombiense (strain DSM 12261 / ALA-1)</name>
    <dbReference type="NCBI Taxonomy" id="572547"/>
    <lineage>
        <taxon>Bacteria</taxon>
        <taxon>Thermotogati</taxon>
        <taxon>Synergistota</taxon>
        <taxon>Synergistia</taxon>
        <taxon>Synergistales</taxon>
        <taxon>Aminobacteriaceae</taxon>
        <taxon>Aminobacterium</taxon>
    </lineage>
</organism>
<dbReference type="GO" id="GO:0008661">
    <property type="term" value="F:1-deoxy-D-xylulose-5-phosphate synthase activity"/>
    <property type="evidence" value="ECO:0007669"/>
    <property type="project" value="UniProtKB-UniRule"/>
</dbReference>
<reference evidence="12 13" key="1">
    <citation type="journal article" date="2010" name="Stand. Genomic Sci.">
        <title>Complete genome sequence of Aminobacterium colombiense type strain (ALA-1).</title>
        <authorList>
            <person name="Chertkov O."/>
            <person name="Sikorski J."/>
            <person name="Brambilla E."/>
            <person name="Lapidus A."/>
            <person name="Copeland A."/>
            <person name="Glavina Del Rio T."/>
            <person name="Nolan M."/>
            <person name="Lucas S."/>
            <person name="Tice H."/>
            <person name="Cheng J.F."/>
            <person name="Han C."/>
            <person name="Detter J.C."/>
            <person name="Bruce D."/>
            <person name="Tapia R."/>
            <person name="Goodwin L."/>
            <person name="Pitluck S."/>
            <person name="Liolios K."/>
            <person name="Ivanova N."/>
            <person name="Mavromatis K."/>
            <person name="Ovchinnikova G."/>
            <person name="Pati A."/>
            <person name="Chen A."/>
            <person name="Palaniappan K."/>
            <person name="Land M."/>
            <person name="Hauser L."/>
            <person name="Chang Y.J."/>
            <person name="Jeffries C.D."/>
            <person name="Spring S."/>
            <person name="Rohde M."/>
            <person name="Goker M."/>
            <person name="Bristow J."/>
            <person name="Eisen J.A."/>
            <person name="Markowitz V."/>
            <person name="Hugenholtz P."/>
            <person name="Kyrpides N.C."/>
            <person name="Klenk H.P."/>
        </authorList>
    </citation>
    <scope>NUCLEOTIDE SEQUENCE [LARGE SCALE GENOMIC DNA]</scope>
    <source>
        <strain evidence="13">DSM 12261 / ALA-1</strain>
    </source>
</reference>
<evidence type="ECO:0000259" key="11">
    <source>
        <dbReference type="SMART" id="SM00861"/>
    </source>
</evidence>
<comment type="subunit">
    <text evidence="3 10">Homodimer.</text>
</comment>
<dbReference type="UniPathway" id="UPA00064">
    <property type="reaction ID" value="UER00091"/>
</dbReference>
<evidence type="ECO:0000256" key="9">
    <source>
        <dbReference type="ARBA" id="ARBA00023229"/>
    </source>
</evidence>
<dbReference type="NCBIfam" id="TIGR00204">
    <property type="entry name" value="dxs"/>
    <property type="match status" value="1"/>
</dbReference>
<dbReference type="InterPro" id="IPR009014">
    <property type="entry name" value="Transketo_C/PFOR_II"/>
</dbReference>
<dbReference type="EC" id="2.2.1.7" evidence="10"/>
<dbReference type="OrthoDB" id="9803371at2"/>
<feature type="binding site" evidence="10">
    <location>
        <position position="360"/>
    </location>
    <ligand>
        <name>thiamine diphosphate</name>
        <dbReference type="ChEBI" id="CHEBI:58937"/>
    </ligand>
</feature>
<evidence type="ECO:0000256" key="8">
    <source>
        <dbReference type="ARBA" id="ARBA00023052"/>
    </source>
</evidence>
<dbReference type="PANTHER" id="PTHR43322:SF5">
    <property type="entry name" value="1-DEOXY-D-XYLULOSE-5-PHOSPHATE SYNTHASE, CHLOROPLASTIC"/>
    <property type="match status" value="1"/>
</dbReference>
<keyword evidence="9 10" id="KW-0414">Isoprene biosynthesis</keyword>
<comment type="cofactor">
    <cofactor evidence="10">
        <name>thiamine diphosphate</name>
        <dbReference type="ChEBI" id="CHEBI:58937"/>
    </cofactor>
    <text evidence="10">Binds 1 thiamine pyrophosphate per subunit.</text>
</comment>
<evidence type="ECO:0000256" key="3">
    <source>
        <dbReference type="ARBA" id="ARBA00011738"/>
    </source>
</evidence>
<keyword evidence="7 10" id="KW-0784">Thiamine biosynthesis</keyword>
<feature type="binding site" evidence="10">
    <location>
        <begin position="146"/>
        <end position="147"/>
    </location>
    <ligand>
        <name>thiamine diphosphate</name>
        <dbReference type="ChEBI" id="CHEBI:58937"/>
    </ligand>
</feature>
<dbReference type="InterPro" id="IPR005477">
    <property type="entry name" value="Dxylulose-5-P_synthase"/>
</dbReference>
<dbReference type="InterPro" id="IPR033248">
    <property type="entry name" value="Transketolase_C"/>
</dbReference>
<keyword evidence="4 10" id="KW-0808">Transferase</keyword>
<dbReference type="SUPFAM" id="SSF52922">
    <property type="entry name" value="TK C-terminal domain-like"/>
    <property type="match status" value="1"/>
</dbReference>
<dbReference type="HOGENOM" id="CLU_009227_1_4_0"/>
<dbReference type="GO" id="GO:0005829">
    <property type="term" value="C:cytosol"/>
    <property type="evidence" value="ECO:0007669"/>
    <property type="project" value="TreeGrafter"/>
</dbReference>
<dbReference type="KEGG" id="aco:Amico_0850"/>
<dbReference type="SMART" id="SM00861">
    <property type="entry name" value="Transket_pyr"/>
    <property type="match status" value="1"/>
</dbReference>
<evidence type="ECO:0000256" key="6">
    <source>
        <dbReference type="ARBA" id="ARBA00022842"/>
    </source>
</evidence>
<keyword evidence="5 10" id="KW-0479">Metal-binding</keyword>
<feature type="binding site" evidence="10">
    <location>
        <begin position="114"/>
        <end position="116"/>
    </location>
    <ligand>
        <name>thiamine diphosphate</name>
        <dbReference type="ChEBI" id="CHEBI:58937"/>
    </ligand>
</feature>
<keyword evidence="13" id="KW-1185">Reference proteome</keyword>
<comment type="cofactor">
    <cofactor evidence="10">
        <name>Mg(2+)</name>
        <dbReference type="ChEBI" id="CHEBI:18420"/>
    </cofactor>
    <text evidence="10">Binds 1 Mg(2+) ion per subunit.</text>
</comment>
<dbReference type="STRING" id="572547.Amico_0850"/>
<comment type="caution">
    <text evidence="10">Lacks conserved residue(s) required for the propagation of feature annotation.</text>
</comment>
<dbReference type="InterPro" id="IPR029061">
    <property type="entry name" value="THDP-binding"/>
</dbReference>
<evidence type="ECO:0000256" key="1">
    <source>
        <dbReference type="ARBA" id="ARBA00004980"/>
    </source>
</evidence>
<dbReference type="GO" id="GO:0009228">
    <property type="term" value="P:thiamine biosynthetic process"/>
    <property type="evidence" value="ECO:0007669"/>
    <property type="project" value="UniProtKB-UniRule"/>
</dbReference>
<comment type="catalytic activity">
    <reaction evidence="10">
        <text>D-glyceraldehyde 3-phosphate + pyruvate + H(+) = 1-deoxy-D-xylulose 5-phosphate + CO2</text>
        <dbReference type="Rhea" id="RHEA:12605"/>
        <dbReference type="ChEBI" id="CHEBI:15361"/>
        <dbReference type="ChEBI" id="CHEBI:15378"/>
        <dbReference type="ChEBI" id="CHEBI:16526"/>
        <dbReference type="ChEBI" id="CHEBI:57792"/>
        <dbReference type="ChEBI" id="CHEBI:59776"/>
        <dbReference type="EC" id="2.2.1.7"/>
    </reaction>
</comment>
<dbReference type="SUPFAM" id="SSF52518">
    <property type="entry name" value="Thiamin diphosphate-binding fold (THDP-binding)"/>
    <property type="match status" value="2"/>
</dbReference>
<evidence type="ECO:0000256" key="5">
    <source>
        <dbReference type="ARBA" id="ARBA00022723"/>
    </source>
</evidence>
<dbReference type="AlphaFoldDB" id="D5EEK0"/>
<dbReference type="eggNOG" id="COG1154">
    <property type="taxonomic scope" value="Bacteria"/>
</dbReference>
<dbReference type="PANTHER" id="PTHR43322">
    <property type="entry name" value="1-D-DEOXYXYLULOSE 5-PHOSPHATE SYNTHASE-RELATED"/>
    <property type="match status" value="1"/>
</dbReference>
<dbReference type="GO" id="GO:0016114">
    <property type="term" value="P:terpenoid biosynthetic process"/>
    <property type="evidence" value="ECO:0007669"/>
    <property type="project" value="UniProtKB-UniRule"/>
</dbReference>
<feature type="binding site" evidence="10">
    <location>
        <position position="73"/>
    </location>
    <ligand>
        <name>thiamine diphosphate</name>
        <dbReference type="ChEBI" id="CHEBI:58937"/>
    </ligand>
</feature>
<feature type="domain" description="Transketolase-like pyrimidine-binding" evidence="11">
    <location>
        <begin position="309"/>
        <end position="472"/>
    </location>
</feature>
<dbReference type="Gene3D" id="3.40.50.970">
    <property type="match status" value="2"/>
</dbReference>
<comment type="function">
    <text evidence="10">Catalyzes the acyloin condensation reaction between C atoms 2 and 3 of pyruvate and glyceraldehyde 3-phosphate to yield 1-deoxy-D-xylulose-5-phosphate (DXP).</text>
</comment>
<evidence type="ECO:0000256" key="7">
    <source>
        <dbReference type="ARBA" id="ARBA00022977"/>
    </source>
</evidence>
<dbReference type="RefSeq" id="WP_013048248.1">
    <property type="nucleotide sequence ID" value="NC_014011.1"/>
</dbReference>
<protein>
    <recommendedName>
        <fullName evidence="10">1-deoxy-D-xylulose-5-phosphate synthase</fullName>
        <ecNumber evidence="10">2.2.1.7</ecNumber>
    </recommendedName>
    <alternativeName>
        <fullName evidence="10">1-deoxyxylulose-5-phosphate synthase</fullName>
        <shortName evidence="10">DXP synthase</shortName>
        <shortName evidence="10">DXPS</shortName>
    </alternativeName>
</protein>
<dbReference type="InterPro" id="IPR005475">
    <property type="entry name" value="Transketolase-like_Pyr-bd"/>
</dbReference>
<feature type="binding site" evidence="10">
    <location>
        <position position="174"/>
    </location>
    <ligand>
        <name>thiamine diphosphate</name>
        <dbReference type="ChEBI" id="CHEBI:58937"/>
    </ligand>
</feature>
<dbReference type="Pfam" id="PF02780">
    <property type="entry name" value="Transketolase_C"/>
    <property type="match status" value="1"/>
</dbReference>
<dbReference type="HAMAP" id="MF_00315">
    <property type="entry name" value="DXP_synth"/>
    <property type="match status" value="1"/>
</dbReference>
<dbReference type="EMBL" id="CP001997">
    <property type="protein sequence ID" value="ADE56982.1"/>
    <property type="molecule type" value="Genomic_DNA"/>
</dbReference>
<keyword evidence="6 10" id="KW-0460">Magnesium</keyword>
<dbReference type="Pfam" id="PF02779">
    <property type="entry name" value="Transket_pyr"/>
    <property type="match status" value="1"/>
</dbReference>
<evidence type="ECO:0000313" key="13">
    <source>
        <dbReference type="Proteomes" id="UP000002366"/>
    </source>
</evidence>
<evidence type="ECO:0000256" key="2">
    <source>
        <dbReference type="ARBA" id="ARBA00011081"/>
    </source>
</evidence>
<dbReference type="NCBIfam" id="NF003933">
    <property type="entry name" value="PRK05444.2-2"/>
    <property type="match status" value="1"/>
</dbReference>
<evidence type="ECO:0000256" key="10">
    <source>
        <dbReference type="HAMAP-Rule" id="MF_00315"/>
    </source>
</evidence>
<keyword evidence="8 10" id="KW-0786">Thiamine pyrophosphate</keyword>
<feature type="binding site" evidence="10">
    <location>
        <position position="174"/>
    </location>
    <ligand>
        <name>Mg(2+)</name>
        <dbReference type="ChEBI" id="CHEBI:18420"/>
    </ligand>
</feature>
<dbReference type="Proteomes" id="UP000002366">
    <property type="component" value="Chromosome"/>
</dbReference>
<dbReference type="GO" id="GO:0000287">
    <property type="term" value="F:magnesium ion binding"/>
    <property type="evidence" value="ECO:0007669"/>
    <property type="project" value="UniProtKB-UniRule"/>
</dbReference>
<dbReference type="Gene3D" id="3.40.50.920">
    <property type="match status" value="1"/>
</dbReference>
<dbReference type="Pfam" id="PF13292">
    <property type="entry name" value="DXP_synthase_N"/>
    <property type="match status" value="1"/>
</dbReference>
<dbReference type="CDD" id="cd07033">
    <property type="entry name" value="TPP_PYR_DXS_TK_like"/>
    <property type="match status" value="1"/>
</dbReference>
<accession>D5EEK0</accession>
<feature type="binding site" evidence="10">
    <location>
        <position position="145"/>
    </location>
    <ligand>
        <name>Mg(2+)</name>
        <dbReference type="ChEBI" id="CHEBI:18420"/>
    </ligand>
</feature>
<dbReference type="GO" id="GO:0030976">
    <property type="term" value="F:thiamine pyrophosphate binding"/>
    <property type="evidence" value="ECO:0007669"/>
    <property type="project" value="UniProtKB-UniRule"/>
</dbReference>